<dbReference type="InterPro" id="IPR012349">
    <property type="entry name" value="Split_barrel_FMN-bd"/>
</dbReference>
<dbReference type="SUPFAM" id="SSF50475">
    <property type="entry name" value="FMN-binding split barrel"/>
    <property type="match status" value="1"/>
</dbReference>
<evidence type="ECO:0000313" key="3">
    <source>
        <dbReference type="EMBL" id="KEP71380.1"/>
    </source>
</evidence>
<evidence type="ECO:0000313" key="4">
    <source>
        <dbReference type="Proteomes" id="UP000027725"/>
    </source>
</evidence>
<keyword evidence="4" id="KW-1185">Reference proteome</keyword>
<gene>
    <name evidence="3" type="ORF">DL1_07250</name>
</gene>
<dbReference type="AlphaFoldDB" id="A0A074TMH8"/>
<dbReference type="OrthoDB" id="9792858at2"/>
<dbReference type="GO" id="GO:0010181">
    <property type="term" value="F:FMN binding"/>
    <property type="evidence" value="ECO:0007669"/>
    <property type="project" value="InterPro"/>
</dbReference>
<dbReference type="Gene3D" id="2.30.110.10">
    <property type="entry name" value="Electron Transport, Fmn-binding Protein, Chain A"/>
    <property type="match status" value="1"/>
</dbReference>
<comment type="caution">
    <text evidence="3">The sequence shown here is derived from an EMBL/GenBank/DDBJ whole genome shotgun (WGS) entry which is preliminary data.</text>
</comment>
<name>A0A074TMH8_9RHOB</name>
<dbReference type="Proteomes" id="UP000027725">
    <property type="component" value="Unassembled WGS sequence"/>
</dbReference>
<evidence type="ECO:0000259" key="2">
    <source>
        <dbReference type="SMART" id="SM00903"/>
    </source>
</evidence>
<dbReference type="Pfam" id="PF01613">
    <property type="entry name" value="Flavin_Reduct"/>
    <property type="match status" value="1"/>
</dbReference>
<dbReference type="GO" id="GO:0042602">
    <property type="term" value="F:riboflavin reductase (NADPH) activity"/>
    <property type="evidence" value="ECO:0007669"/>
    <property type="project" value="TreeGrafter"/>
</dbReference>
<keyword evidence="1" id="KW-0560">Oxidoreductase</keyword>
<dbReference type="InterPro" id="IPR002563">
    <property type="entry name" value="Flavin_Rdtase-like_dom"/>
</dbReference>
<sequence>MTAAQQFEPPHTFVPGPETTRTLRDAFGRFATGVTIVTAPSEAGPVAITANSFSSVSLDPPLVIWAPDRNSRRFEHFERAEYYAIHVLAADQDALCLATARNAHALQEHPHELNAQGVPLIAGCLARFECRRVACHEGGDHILVLGHVERAVLGHDGDALTFFRGQMRRIETT</sequence>
<reference evidence="3 4" key="1">
    <citation type="submission" date="2014-03" db="EMBL/GenBank/DDBJ databases">
        <title>The draft genome sequence of Thioclava dalianensis DLFJ1-1.</title>
        <authorList>
            <person name="Lai Q."/>
            <person name="Shao Z."/>
        </authorList>
    </citation>
    <scope>NUCLEOTIDE SEQUENCE [LARGE SCALE GENOMIC DNA]</scope>
    <source>
        <strain evidence="3 4">DLFJ1-1</strain>
    </source>
</reference>
<dbReference type="InterPro" id="IPR050268">
    <property type="entry name" value="NADH-dep_flavin_reductase"/>
</dbReference>
<accession>A0A074TMH8</accession>
<evidence type="ECO:0000256" key="1">
    <source>
        <dbReference type="ARBA" id="ARBA00023002"/>
    </source>
</evidence>
<dbReference type="PANTHER" id="PTHR30466">
    <property type="entry name" value="FLAVIN REDUCTASE"/>
    <property type="match status" value="1"/>
</dbReference>
<protein>
    <submittedName>
        <fullName evidence="3">Flavin oxidoreductase</fullName>
    </submittedName>
</protein>
<dbReference type="STRING" id="1185766.SAMN05216224_101296"/>
<dbReference type="PANTHER" id="PTHR30466:SF1">
    <property type="entry name" value="FMN REDUCTASE (NADH) RUTF"/>
    <property type="match status" value="1"/>
</dbReference>
<dbReference type="EMBL" id="JHEH01000002">
    <property type="protein sequence ID" value="KEP71380.1"/>
    <property type="molecule type" value="Genomic_DNA"/>
</dbReference>
<dbReference type="eggNOG" id="COG1853">
    <property type="taxonomic scope" value="Bacteria"/>
</dbReference>
<organism evidence="3 4">
    <name type="scientific">Thioclava dalianensis</name>
    <dbReference type="NCBI Taxonomy" id="1185766"/>
    <lineage>
        <taxon>Bacteria</taxon>
        <taxon>Pseudomonadati</taxon>
        <taxon>Pseudomonadota</taxon>
        <taxon>Alphaproteobacteria</taxon>
        <taxon>Rhodobacterales</taxon>
        <taxon>Paracoccaceae</taxon>
        <taxon>Thioclava</taxon>
    </lineage>
</organism>
<proteinExistence type="predicted"/>
<dbReference type="SMART" id="SM00903">
    <property type="entry name" value="Flavin_Reduct"/>
    <property type="match status" value="1"/>
</dbReference>
<feature type="domain" description="Flavin reductase like" evidence="2">
    <location>
        <begin position="27"/>
        <end position="169"/>
    </location>
</feature>